<dbReference type="GeneID" id="57659293"/>
<dbReference type="PIRSF" id="PIRSF029658">
    <property type="entry name" value="UCP029658_TPR"/>
    <property type="match status" value="1"/>
</dbReference>
<sequence>MKAVIAGLALLALGGCATDGRAPWAALTGTGGSCGKPSADQELSLNLADDMANEGKLHASLANLQKLPESLDEVRLRKARVYRQLGRGEAEPLYRSLLGTCLAAEGEHGLGQLAAARKDNGQAMAHLQRAARLAPTDEKVRNDLGVVYLNQLRLEDARFEFLTAIELKQSDPLAAVNLVTLLIYQDNWSQAAQLVTRLGLSPEQVGDAQARAQQLKNPTGSGSDQVAVVAGADKPAVK</sequence>
<dbReference type="EMBL" id="JACAQE010000011">
    <property type="protein sequence ID" value="NWC17983.1"/>
    <property type="molecule type" value="Genomic_DNA"/>
</dbReference>
<keyword evidence="2" id="KW-0732">Signal</keyword>
<dbReference type="PROSITE" id="PS51257">
    <property type="entry name" value="PROKAR_LIPOPROTEIN"/>
    <property type="match status" value="1"/>
</dbReference>
<dbReference type="InterPro" id="IPR016931">
    <property type="entry name" value="UCP029658_TPR"/>
</dbReference>
<feature type="region of interest" description="Disordered" evidence="1">
    <location>
        <begin position="209"/>
        <end position="238"/>
    </location>
</feature>
<protein>
    <submittedName>
        <fullName evidence="3">Tetratricopeptide repeat protein</fullName>
    </submittedName>
</protein>
<evidence type="ECO:0000256" key="1">
    <source>
        <dbReference type="SAM" id="MobiDB-lite"/>
    </source>
</evidence>
<accession>A0A7Y8CGJ5</accession>
<gene>
    <name evidence="3" type="ORF">HX845_30295</name>
</gene>
<comment type="caution">
    <text evidence="3">The sequence shown here is derived from an EMBL/GenBank/DDBJ whole genome shotgun (WGS) entry which is preliminary data.</text>
</comment>
<evidence type="ECO:0000313" key="3">
    <source>
        <dbReference type="EMBL" id="NWC17983.1"/>
    </source>
</evidence>
<evidence type="ECO:0000313" key="4">
    <source>
        <dbReference type="Proteomes" id="UP000517547"/>
    </source>
</evidence>
<dbReference type="Gene3D" id="1.25.40.10">
    <property type="entry name" value="Tetratricopeptide repeat domain"/>
    <property type="match status" value="1"/>
</dbReference>
<dbReference type="AlphaFoldDB" id="A0A7Y8CGJ5"/>
<proteinExistence type="predicted"/>
<name>A0A7Y8CGJ5_9PSED</name>
<evidence type="ECO:0000256" key="2">
    <source>
        <dbReference type="SAM" id="SignalP"/>
    </source>
</evidence>
<dbReference type="Proteomes" id="UP000517547">
    <property type="component" value="Unassembled WGS sequence"/>
</dbReference>
<dbReference type="InterPro" id="IPR019734">
    <property type="entry name" value="TPR_rpt"/>
</dbReference>
<organism evidence="3 4">
    <name type="scientific">Pseudomonas gingeri</name>
    <dbReference type="NCBI Taxonomy" id="117681"/>
    <lineage>
        <taxon>Bacteria</taxon>
        <taxon>Pseudomonadati</taxon>
        <taxon>Pseudomonadota</taxon>
        <taxon>Gammaproteobacteria</taxon>
        <taxon>Pseudomonadales</taxon>
        <taxon>Pseudomonadaceae</taxon>
        <taxon>Pseudomonas</taxon>
    </lineage>
</organism>
<feature type="compositionally biased region" description="Polar residues" evidence="1">
    <location>
        <begin position="211"/>
        <end position="224"/>
    </location>
</feature>
<dbReference type="SUPFAM" id="SSF48452">
    <property type="entry name" value="TPR-like"/>
    <property type="match status" value="1"/>
</dbReference>
<dbReference type="RefSeq" id="WP_017125608.1">
    <property type="nucleotide sequence ID" value="NZ_JACAOK010000040.1"/>
</dbReference>
<feature type="signal peptide" evidence="2">
    <location>
        <begin position="1"/>
        <end position="17"/>
    </location>
</feature>
<reference evidence="3 4" key="1">
    <citation type="submission" date="2020-04" db="EMBL/GenBank/DDBJ databases">
        <title>Molecular characterization of pseudomonads from Agaricus bisporus reveal novel blotch 2 pathogens in Western Europe.</title>
        <authorList>
            <person name="Taparia T."/>
            <person name="Krijger M."/>
            <person name="Haynes E."/>
            <person name="Elpinstone J.G."/>
            <person name="Noble R."/>
            <person name="Van Der Wolf J."/>
        </authorList>
    </citation>
    <scope>NUCLEOTIDE SEQUENCE [LARGE SCALE GENOMIC DNA]</scope>
    <source>
        <strain evidence="3 4">IPO3738</strain>
    </source>
</reference>
<dbReference type="SMART" id="SM00028">
    <property type="entry name" value="TPR"/>
    <property type="match status" value="2"/>
</dbReference>
<feature type="chain" id="PRO_5031224571" evidence="2">
    <location>
        <begin position="18"/>
        <end position="238"/>
    </location>
</feature>
<dbReference type="InterPro" id="IPR011990">
    <property type="entry name" value="TPR-like_helical_dom_sf"/>
</dbReference>